<sequence length="560" mass="64379">MAHAVDLFDCSICLGLLEDPVTTTCGHSYCMKCINTFWDTKHDSKETYSCPQCRQSFNTRPVLKRNAILANLLEEHKKTTRQHPAPSIASDDNIYAAPGDVQCDFCTGRKRKAHMFCQVCLASYCEAHLEPHFQVPPLQKHKLVKASTRIKESICSRHDKLQELYCRTDRQFLCLMCALDEHKGHNTISITEEQQEMQRHLEKTKWVITDRVLASEAKMEKLTEAAGSIRDAAWEACDDFERVCEERILLYTHFLRKKCSEMREKVGEAEKAGVDWTERHLGQLKREVSELRRRESKICQLSQTEDPIQFLQGFQTLGELPVLTDSHRELDNLTKFVTAQKNKMKKMCDEEKKDLMDYSGKIIMSRRTRPQEGRTRTELLMKYKNSKIEVDPDTVAACLYLSDTKKEISWCDKDQAHRDHPDRFTYFNQALCKKGLRGNYYWEVEWDGGIVEVAVSYRGIGRKGSGKDCRFGHNALSWKLICSPSGCTFWHNNLHKGQIPPAVSHKVGVHLDYKEGKLAFYSVSGVDSLTLLHQIQTTFTEPLYPGFFVDLGATLKISNI</sequence>
<dbReference type="SUPFAM" id="SSF49899">
    <property type="entry name" value="Concanavalin A-like lectins/glucanases"/>
    <property type="match status" value="1"/>
</dbReference>
<dbReference type="InterPro" id="IPR001870">
    <property type="entry name" value="B30.2/SPRY"/>
</dbReference>
<evidence type="ECO:0000256" key="4">
    <source>
        <dbReference type="ARBA" id="ARBA00022833"/>
    </source>
</evidence>
<keyword evidence="11" id="KW-1185">Reference proteome</keyword>
<dbReference type="InterPro" id="IPR013083">
    <property type="entry name" value="Znf_RING/FYVE/PHD"/>
</dbReference>
<feature type="domain" description="B30.2/SPRY" evidence="9">
    <location>
        <begin position="368"/>
        <end position="560"/>
    </location>
</feature>
<reference evidence="10" key="2">
    <citation type="submission" date="2025-08" db="UniProtKB">
        <authorList>
            <consortium name="Ensembl"/>
        </authorList>
    </citation>
    <scope>IDENTIFICATION</scope>
</reference>
<evidence type="ECO:0000256" key="5">
    <source>
        <dbReference type="ARBA" id="ARBA00022859"/>
    </source>
</evidence>
<dbReference type="PROSITE" id="PS50188">
    <property type="entry name" value="B302_SPRY"/>
    <property type="match status" value="1"/>
</dbReference>
<dbReference type="InterPro" id="IPR000315">
    <property type="entry name" value="Znf_B-box"/>
</dbReference>
<dbReference type="InterPro" id="IPR006574">
    <property type="entry name" value="PRY"/>
</dbReference>
<evidence type="ECO:0000313" key="10">
    <source>
        <dbReference type="Ensembl" id="ENSONIP00000071976.1"/>
    </source>
</evidence>
<dbReference type="AlphaFoldDB" id="A0A669ELL3"/>
<dbReference type="Ensembl" id="ENSONIT00000086410.1">
    <property type="protein sequence ID" value="ENSONIP00000071976.1"/>
    <property type="gene ID" value="ENSONIG00000032111.1"/>
</dbReference>
<dbReference type="InterPro" id="IPR051051">
    <property type="entry name" value="E3_ubiq-ligase_TRIM/RNF"/>
</dbReference>
<dbReference type="InParanoid" id="A0A669ELL3"/>
<evidence type="ECO:0000256" key="1">
    <source>
        <dbReference type="ARBA" id="ARBA00022588"/>
    </source>
</evidence>
<dbReference type="InterPro" id="IPR017907">
    <property type="entry name" value="Znf_RING_CS"/>
</dbReference>
<protein>
    <submittedName>
        <fullName evidence="10">Uncharacterized protein</fullName>
    </submittedName>
</protein>
<proteinExistence type="predicted"/>
<dbReference type="Gene3D" id="4.10.830.40">
    <property type="match status" value="1"/>
</dbReference>
<gene>
    <name evidence="10" type="primary">LOC102075728</name>
</gene>
<keyword evidence="3 6" id="KW-0863">Zinc-finger</keyword>
<dbReference type="CDD" id="cd16040">
    <property type="entry name" value="SPRY_PRY_SNTX"/>
    <property type="match status" value="1"/>
</dbReference>
<dbReference type="PANTHER" id="PTHR25465:SF5">
    <property type="entry name" value="E3 UBIQUITIN_ISG15 LIGASE TRIM25-RELATED"/>
    <property type="match status" value="1"/>
</dbReference>
<dbReference type="InterPro" id="IPR003877">
    <property type="entry name" value="SPRY_dom"/>
</dbReference>
<dbReference type="InterPro" id="IPR001841">
    <property type="entry name" value="Znf_RING"/>
</dbReference>
<dbReference type="SUPFAM" id="SSF57850">
    <property type="entry name" value="RING/U-box"/>
    <property type="match status" value="1"/>
</dbReference>
<dbReference type="Gene3D" id="3.30.40.10">
    <property type="entry name" value="Zinc/RING finger domain, C3HC4 (zinc finger)"/>
    <property type="match status" value="1"/>
</dbReference>
<dbReference type="Gene3D" id="2.60.120.920">
    <property type="match status" value="1"/>
</dbReference>
<dbReference type="InterPro" id="IPR013320">
    <property type="entry name" value="ConA-like_dom_sf"/>
</dbReference>
<dbReference type="PROSITE" id="PS50089">
    <property type="entry name" value="ZF_RING_2"/>
    <property type="match status" value="1"/>
</dbReference>
<reference evidence="11" key="1">
    <citation type="submission" date="2012-01" db="EMBL/GenBank/DDBJ databases">
        <title>The Genome Sequence of Oreochromis niloticus (Nile Tilapia).</title>
        <authorList>
            <consortium name="Broad Institute Genome Assembly Team"/>
            <consortium name="Broad Institute Sequencing Platform"/>
            <person name="Di Palma F."/>
            <person name="Johnson J."/>
            <person name="Lander E.S."/>
            <person name="Lindblad-Toh K."/>
        </authorList>
    </citation>
    <scope>NUCLEOTIDE SEQUENCE [LARGE SCALE GENOMIC DNA]</scope>
</reference>
<feature type="domain" description="RING-type" evidence="7">
    <location>
        <begin position="10"/>
        <end position="54"/>
    </location>
</feature>
<organism evidence="10 11">
    <name type="scientific">Oreochromis niloticus</name>
    <name type="common">Nile tilapia</name>
    <name type="synonym">Tilapia nilotica</name>
    <dbReference type="NCBI Taxonomy" id="8128"/>
    <lineage>
        <taxon>Eukaryota</taxon>
        <taxon>Metazoa</taxon>
        <taxon>Chordata</taxon>
        <taxon>Craniata</taxon>
        <taxon>Vertebrata</taxon>
        <taxon>Euteleostomi</taxon>
        <taxon>Actinopterygii</taxon>
        <taxon>Neopterygii</taxon>
        <taxon>Teleostei</taxon>
        <taxon>Neoteleostei</taxon>
        <taxon>Acanthomorphata</taxon>
        <taxon>Ovalentaria</taxon>
        <taxon>Cichlomorphae</taxon>
        <taxon>Cichliformes</taxon>
        <taxon>Cichlidae</taxon>
        <taxon>African cichlids</taxon>
        <taxon>Pseudocrenilabrinae</taxon>
        <taxon>Oreochromini</taxon>
        <taxon>Oreochromis</taxon>
    </lineage>
</organism>
<dbReference type="Gene3D" id="3.30.160.60">
    <property type="entry name" value="Classic Zinc Finger"/>
    <property type="match status" value="1"/>
</dbReference>
<name>A0A669ELL3_ORENI</name>
<dbReference type="Pfam" id="PF15227">
    <property type="entry name" value="zf-C3HC4_4"/>
    <property type="match status" value="1"/>
</dbReference>
<dbReference type="InterPro" id="IPR043136">
    <property type="entry name" value="B30.2/SPRY_sf"/>
</dbReference>
<accession>A0A669ELL3</accession>
<evidence type="ECO:0000259" key="8">
    <source>
        <dbReference type="PROSITE" id="PS50119"/>
    </source>
</evidence>
<dbReference type="OMA" id="WKLICSP"/>
<dbReference type="SUPFAM" id="SSF57845">
    <property type="entry name" value="B-box zinc-binding domain"/>
    <property type="match status" value="1"/>
</dbReference>
<dbReference type="Pfam" id="PF00622">
    <property type="entry name" value="SPRY"/>
    <property type="match status" value="1"/>
</dbReference>
<dbReference type="GO" id="GO:0005737">
    <property type="term" value="C:cytoplasm"/>
    <property type="evidence" value="ECO:0007669"/>
    <property type="project" value="UniProtKB-ARBA"/>
</dbReference>
<keyword evidence="4" id="KW-0862">Zinc</keyword>
<evidence type="ECO:0000256" key="3">
    <source>
        <dbReference type="ARBA" id="ARBA00022771"/>
    </source>
</evidence>
<dbReference type="InterPro" id="IPR058030">
    <property type="entry name" value="TRIM8/14/16/25/29/45/65_CC"/>
</dbReference>
<keyword evidence="1" id="KW-0399">Innate immunity</keyword>
<reference evidence="10" key="3">
    <citation type="submission" date="2025-09" db="UniProtKB">
        <authorList>
            <consortium name="Ensembl"/>
        </authorList>
    </citation>
    <scope>IDENTIFICATION</scope>
</reference>
<dbReference type="SMART" id="SM00184">
    <property type="entry name" value="RING"/>
    <property type="match status" value="1"/>
</dbReference>
<evidence type="ECO:0000256" key="2">
    <source>
        <dbReference type="ARBA" id="ARBA00022723"/>
    </source>
</evidence>
<dbReference type="Proteomes" id="UP000005207">
    <property type="component" value="Linkage group LG7"/>
</dbReference>
<dbReference type="SMART" id="SM00336">
    <property type="entry name" value="BBOX"/>
    <property type="match status" value="2"/>
</dbReference>
<dbReference type="SMART" id="SM00589">
    <property type="entry name" value="PRY"/>
    <property type="match status" value="1"/>
</dbReference>
<dbReference type="Pfam" id="PF25600">
    <property type="entry name" value="TRIM_CC"/>
    <property type="match status" value="1"/>
</dbReference>
<dbReference type="Pfam" id="PF13765">
    <property type="entry name" value="PRY"/>
    <property type="match status" value="1"/>
</dbReference>
<keyword evidence="5" id="KW-0391">Immunity</keyword>
<evidence type="ECO:0000256" key="6">
    <source>
        <dbReference type="PROSITE-ProRule" id="PRU00024"/>
    </source>
</evidence>
<feature type="domain" description="B box-type" evidence="8">
    <location>
        <begin position="150"/>
        <end position="190"/>
    </location>
</feature>
<evidence type="ECO:0000259" key="7">
    <source>
        <dbReference type="PROSITE" id="PS50089"/>
    </source>
</evidence>
<evidence type="ECO:0000313" key="11">
    <source>
        <dbReference type="Proteomes" id="UP000005207"/>
    </source>
</evidence>
<dbReference type="GeneTree" id="ENSGT01150000286931"/>
<dbReference type="GO" id="GO:0045087">
    <property type="term" value="P:innate immune response"/>
    <property type="evidence" value="ECO:0007669"/>
    <property type="project" value="UniProtKB-KW"/>
</dbReference>
<keyword evidence="2" id="KW-0479">Metal-binding</keyword>
<dbReference type="PROSITE" id="PS50119">
    <property type="entry name" value="ZF_BBOX"/>
    <property type="match status" value="1"/>
</dbReference>
<dbReference type="PANTHER" id="PTHR25465">
    <property type="entry name" value="B-BOX DOMAIN CONTAINING"/>
    <property type="match status" value="1"/>
</dbReference>
<dbReference type="CDD" id="cd19769">
    <property type="entry name" value="Bbox2_TRIM16-like"/>
    <property type="match status" value="1"/>
</dbReference>
<dbReference type="PROSITE" id="PS00518">
    <property type="entry name" value="ZF_RING_1"/>
    <property type="match status" value="1"/>
</dbReference>
<evidence type="ECO:0000259" key="9">
    <source>
        <dbReference type="PROSITE" id="PS50188"/>
    </source>
</evidence>
<dbReference type="GO" id="GO:0008270">
    <property type="term" value="F:zinc ion binding"/>
    <property type="evidence" value="ECO:0007669"/>
    <property type="project" value="UniProtKB-KW"/>
</dbReference>
<dbReference type="Pfam" id="PF00643">
    <property type="entry name" value="zf-B_box"/>
    <property type="match status" value="1"/>
</dbReference>